<reference evidence="1" key="1">
    <citation type="submission" date="2014-11" db="EMBL/GenBank/DDBJ databases">
        <authorList>
            <person name="Amaro Gonzalez C."/>
        </authorList>
    </citation>
    <scope>NUCLEOTIDE SEQUENCE</scope>
</reference>
<dbReference type="AlphaFoldDB" id="A0A0E9Q384"/>
<proteinExistence type="predicted"/>
<sequence length="56" mass="6043">MVHHSQGSSMDCCCCQETHPPGDQPCGVPIPPTVQDRAAVPQTIPHWLLAGVCQYD</sequence>
<accession>A0A0E9Q384</accession>
<name>A0A0E9Q384_ANGAN</name>
<evidence type="ECO:0000313" key="1">
    <source>
        <dbReference type="EMBL" id="JAH11219.1"/>
    </source>
</evidence>
<dbReference type="EMBL" id="GBXM01097358">
    <property type="protein sequence ID" value="JAH11219.1"/>
    <property type="molecule type" value="Transcribed_RNA"/>
</dbReference>
<organism evidence="1">
    <name type="scientific">Anguilla anguilla</name>
    <name type="common">European freshwater eel</name>
    <name type="synonym">Muraena anguilla</name>
    <dbReference type="NCBI Taxonomy" id="7936"/>
    <lineage>
        <taxon>Eukaryota</taxon>
        <taxon>Metazoa</taxon>
        <taxon>Chordata</taxon>
        <taxon>Craniata</taxon>
        <taxon>Vertebrata</taxon>
        <taxon>Euteleostomi</taxon>
        <taxon>Actinopterygii</taxon>
        <taxon>Neopterygii</taxon>
        <taxon>Teleostei</taxon>
        <taxon>Anguilliformes</taxon>
        <taxon>Anguillidae</taxon>
        <taxon>Anguilla</taxon>
    </lineage>
</organism>
<reference evidence="1" key="2">
    <citation type="journal article" date="2015" name="Fish Shellfish Immunol.">
        <title>Early steps in the European eel (Anguilla anguilla)-Vibrio vulnificus interaction in the gills: Role of the RtxA13 toxin.</title>
        <authorList>
            <person name="Callol A."/>
            <person name="Pajuelo D."/>
            <person name="Ebbesson L."/>
            <person name="Teles M."/>
            <person name="MacKenzie S."/>
            <person name="Amaro C."/>
        </authorList>
    </citation>
    <scope>NUCLEOTIDE SEQUENCE</scope>
</reference>
<protein>
    <submittedName>
        <fullName evidence="1">Uncharacterized protein</fullName>
    </submittedName>
</protein>